<dbReference type="SUPFAM" id="SSF54928">
    <property type="entry name" value="RNA-binding domain, RBD"/>
    <property type="match status" value="2"/>
</dbReference>
<dbReference type="InterPro" id="IPR000504">
    <property type="entry name" value="RRM_dom"/>
</dbReference>
<evidence type="ECO:0000313" key="7">
    <source>
        <dbReference type="Proteomes" id="UP001177023"/>
    </source>
</evidence>
<feature type="non-terminal residue" evidence="6">
    <location>
        <position position="273"/>
    </location>
</feature>
<dbReference type="PANTHER" id="PTHR10501">
    <property type="entry name" value="U1 SMALL NUCLEAR RIBONUCLEOPROTEIN A/U2 SMALL NUCLEAR RIBONUCLEOPROTEIN B"/>
    <property type="match status" value="1"/>
</dbReference>
<dbReference type="Pfam" id="PF00076">
    <property type="entry name" value="RRM_1"/>
    <property type="match status" value="2"/>
</dbReference>
<dbReference type="EMBL" id="CATQJA010002703">
    <property type="protein sequence ID" value="CAJ0585254.1"/>
    <property type="molecule type" value="Genomic_DNA"/>
</dbReference>
<dbReference type="PROSITE" id="PS50102">
    <property type="entry name" value="RRM"/>
    <property type="match status" value="2"/>
</dbReference>
<dbReference type="SMART" id="SM00360">
    <property type="entry name" value="RRM"/>
    <property type="match status" value="2"/>
</dbReference>
<dbReference type="GO" id="GO:0005634">
    <property type="term" value="C:nucleus"/>
    <property type="evidence" value="ECO:0007669"/>
    <property type="project" value="UniProtKB-SubCell"/>
</dbReference>
<dbReference type="FunFam" id="3.30.70.330:FF:000037">
    <property type="entry name" value="RNA-binding protein with multiple splicing 2"/>
    <property type="match status" value="1"/>
</dbReference>
<evidence type="ECO:0000313" key="6">
    <source>
        <dbReference type="EMBL" id="CAJ0585254.1"/>
    </source>
</evidence>
<reference evidence="6" key="1">
    <citation type="submission" date="2023-06" db="EMBL/GenBank/DDBJ databases">
        <authorList>
            <person name="Delattre M."/>
        </authorList>
    </citation>
    <scope>NUCLEOTIDE SEQUENCE</scope>
    <source>
        <strain evidence="6">AF72</strain>
    </source>
</reference>
<evidence type="ECO:0000256" key="4">
    <source>
        <dbReference type="PROSITE-ProRule" id="PRU00176"/>
    </source>
</evidence>
<dbReference type="Gene3D" id="3.30.70.330">
    <property type="match status" value="2"/>
</dbReference>
<comment type="subcellular location">
    <subcellularLocation>
        <location evidence="1">Nucleus</location>
    </subcellularLocation>
</comment>
<keyword evidence="7" id="KW-1185">Reference proteome</keyword>
<dbReference type="Proteomes" id="UP001177023">
    <property type="component" value="Unassembled WGS sequence"/>
</dbReference>
<feature type="domain" description="RRM" evidence="5">
    <location>
        <begin position="15"/>
        <end position="97"/>
    </location>
</feature>
<evidence type="ECO:0000256" key="2">
    <source>
        <dbReference type="ARBA" id="ARBA00022884"/>
    </source>
</evidence>
<evidence type="ECO:0000256" key="1">
    <source>
        <dbReference type="ARBA" id="ARBA00004123"/>
    </source>
</evidence>
<gene>
    <name evidence="6" type="ORF">MSPICULIGERA_LOCUS23282</name>
</gene>
<comment type="caution">
    <text evidence="6">The sequence shown here is derived from an EMBL/GenBank/DDBJ whole genome shotgun (WGS) entry which is preliminary data.</text>
</comment>
<dbReference type="AlphaFoldDB" id="A0AA36DCK5"/>
<proteinExistence type="predicted"/>
<accession>A0AA36DCK5</accession>
<dbReference type="GO" id="GO:0003723">
    <property type="term" value="F:RNA binding"/>
    <property type="evidence" value="ECO:0007669"/>
    <property type="project" value="UniProtKB-UniRule"/>
</dbReference>
<dbReference type="InterPro" id="IPR012677">
    <property type="entry name" value="Nucleotide-bd_a/b_plait_sf"/>
</dbReference>
<evidence type="ECO:0000256" key="3">
    <source>
        <dbReference type="ARBA" id="ARBA00023242"/>
    </source>
</evidence>
<keyword evidence="2 4" id="KW-0694">RNA-binding</keyword>
<feature type="domain" description="RRM" evidence="5">
    <location>
        <begin position="190"/>
        <end position="267"/>
    </location>
</feature>
<dbReference type="InterPro" id="IPR034788">
    <property type="entry name" value="Cpo_RRM"/>
</dbReference>
<dbReference type="InterPro" id="IPR035979">
    <property type="entry name" value="RBD_domain_sf"/>
</dbReference>
<sequence>MESLNSAGSQADNVRTLFVSGLPMDAKPRELYLLFRGYPGYESSLLKMTAKNGKSTSPVGFVTFATRQDADEARKALQGVRFDPECAQTIRLELARSNTKLMALANAQLSAPQHLQMLPMAALQQLAAQQPALLALAQQQQQQAQFAQQLAQHQQYAQTAAAQAALMSQAAAAHTAAAATASTSTAPPCSTLFVANLSAGVNEEELRTLFKSFSGMVRLRLHAKGSSAVAFVEYSDIRSATQAMLNLNGHSVSSNERGSMRIEYARNKMADLS</sequence>
<dbReference type="CDD" id="cd12684">
    <property type="entry name" value="RRM_cpo"/>
    <property type="match status" value="1"/>
</dbReference>
<organism evidence="6 7">
    <name type="scientific">Mesorhabditis spiculigera</name>
    <dbReference type="NCBI Taxonomy" id="96644"/>
    <lineage>
        <taxon>Eukaryota</taxon>
        <taxon>Metazoa</taxon>
        <taxon>Ecdysozoa</taxon>
        <taxon>Nematoda</taxon>
        <taxon>Chromadorea</taxon>
        <taxon>Rhabditida</taxon>
        <taxon>Rhabditina</taxon>
        <taxon>Rhabditomorpha</taxon>
        <taxon>Rhabditoidea</taxon>
        <taxon>Rhabditidae</taxon>
        <taxon>Mesorhabditinae</taxon>
        <taxon>Mesorhabditis</taxon>
    </lineage>
</organism>
<name>A0AA36DCK5_9BILA</name>
<keyword evidence="3" id="KW-0539">Nucleus</keyword>
<evidence type="ECO:0000259" key="5">
    <source>
        <dbReference type="PROSITE" id="PS50102"/>
    </source>
</evidence>
<protein>
    <recommendedName>
        <fullName evidence="5">RRM domain-containing protein</fullName>
    </recommendedName>
</protein>